<keyword evidence="6" id="KW-0472">Membrane</keyword>
<proteinExistence type="predicted"/>
<evidence type="ECO:0000256" key="9">
    <source>
        <dbReference type="PROSITE-ProRule" id="PRU00124"/>
    </source>
</evidence>
<feature type="disulfide bond" evidence="9">
    <location>
        <begin position="40"/>
        <end position="58"/>
    </location>
</feature>
<comment type="subcellular location">
    <subcellularLocation>
        <location evidence="2">Endomembrane system</location>
    </subcellularLocation>
    <subcellularLocation>
        <location evidence="1">Membrane</location>
        <topology evidence="1">Single-pass membrane protein</topology>
    </subcellularLocation>
</comment>
<feature type="disulfide bond" evidence="9">
    <location>
        <begin position="88"/>
        <end position="106"/>
    </location>
</feature>
<dbReference type="PROSITE" id="PS01209">
    <property type="entry name" value="LDLRA_1"/>
    <property type="match status" value="2"/>
</dbReference>
<evidence type="ECO:0000256" key="5">
    <source>
        <dbReference type="ARBA" id="ARBA00022989"/>
    </source>
</evidence>
<dbReference type="PRINTS" id="PR00261">
    <property type="entry name" value="LDLRECEPTOR"/>
</dbReference>
<name>A0A1B6FP49_9HEMI</name>
<evidence type="ECO:0000256" key="2">
    <source>
        <dbReference type="ARBA" id="ARBA00004308"/>
    </source>
</evidence>
<dbReference type="FunFam" id="4.10.400.10:FF:000065">
    <property type="entry name" value="Transmembrane protease serine 7"/>
    <property type="match status" value="1"/>
</dbReference>
<dbReference type="SUPFAM" id="SSF57424">
    <property type="entry name" value="LDL receptor-like module"/>
    <property type="match status" value="2"/>
</dbReference>
<evidence type="ECO:0000313" key="10">
    <source>
        <dbReference type="EMBL" id="JAS51978.1"/>
    </source>
</evidence>
<organism evidence="10">
    <name type="scientific">Cuerna arida</name>
    <dbReference type="NCBI Taxonomy" id="1464854"/>
    <lineage>
        <taxon>Eukaryota</taxon>
        <taxon>Metazoa</taxon>
        <taxon>Ecdysozoa</taxon>
        <taxon>Arthropoda</taxon>
        <taxon>Hexapoda</taxon>
        <taxon>Insecta</taxon>
        <taxon>Pterygota</taxon>
        <taxon>Neoptera</taxon>
        <taxon>Paraneoptera</taxon>
        <taxon>Hemiptera</taxon>
        <taxon>Auchenorrhyncha</taxon>
        <taxon>Membracoidea</taxon>
        <taxon>Cicadellidae</taxon>
        <taxon>Cicadellinae</taxon>
        <taxon>Proconiini</taxon>
        <taxon>Cuerna</taxon>
    </lineage>
</organism>
<evidence type="ECO:0000256" key="7">
    <source>
        <dbReference type="ARBA" id="ARBA00023157"/>
    </source>
</evidence>
<dbReference type="PROSITE" id="PS50068">
    <property type="entry name" value="LDLRA_2"/>
    <property type="match status" value="2"/>
</dbReference>
<keyword evidence="8" id="KW-0325">Glycoprotein</keyword>
<evidence type="ECO:0000256" key="6">
    <source>
        <dbReference type="ARBA" id="ARBA00023136"/>
    </source>
</evidence>
<feature type="disulfide bond" evidence="9">
    <location>
        <begin position="33"/>
        <end position="45"/>
    </location>
</feature>
<keyword evidence="3" id="KW-0812">Transmembrane</keyword>
<evidence type="ECO:0000256" key="3">
    <source>
        <dbReference type="ARBA" id="ARBA00022692"/>
    </source>
</evidence>
<evidence type="ECO:0000256" key="1">
    <source>
        <dbReference type="ARBA" id="ARBA00004167"/>
    </source>
</evidence>
<evidence type="ECO:0000256" key="8">
    <source>
        <dbReference type="ARBA" id="ARBA00023180"/>
    </source>
</evidence>
<feature type="disulfide bond" evidence="9">
    <location>
        <begin position="81"/>
        <end position="93"/>
    </location>
</feature>
<dbReference type="InterPro" id="IPR036055">
    <property type="entry name" value="LDL_receptor-like_sf"/>
</dbReference>
<keyword evidence="7 9" id="KW-1015">Disulfide bond</keyword>
<dbReference type="EMBL" id="GECZ01017791">
    <property type="protein sequence ID" value="JAS51978.1"/>
    <property type="molecule type" value="Transcribed_RNA"/>
</dbReference>
<dbReference type="CDD" id="cd00112">
    <property type="entry name" value="LDLa"/>
    <property type="match status" value="2"/>
</dbReference>
<accession>A0A1B6FP49</accession>
<keyword evidence="5" id="KW-1133">Transmembrane helix</keyword>
<dbReference type="InterPro" id="IPR023415">
    <property type="entry name" value="LDLR_class-A_CS"/>
</dbReference>
<dbReference type="AlphaFoldDB" id="A0A1B6FP49"/>
<protein>
    <submittedName>
        <fullName evidence="10">Uncharacterized protein</fullName>
    </submittedName>
</protein>
<dbReference type="SMART" id="SM00192">
    <property type="entry name" value="LDLa"/>
    <property type="match status" value="2"/>
</dbReference>
<dbReference type="PANTHER" id="PTHR24270">
    <property type="entry name" value="LOW-DENSITY LIPOPROTEIN RECEPTOR-RELATED"/>
    <property type="match status" value="1"/>
</dbReference>
<dbReference type="Pfam" id="PF00057">
    <property type="entry name" value="Ldl_recept_a"/>
    <property type="match status" value="2"/>
</dbReference>
<dbReference type="InterPro" id="IPR050685">
    <property type="entry name" value="LDLR"/>
</dbReference>
<reference evidence="10" key="1">
    <citation type="submission" date="2015-11" db="EMBL/GenBank/DDBJ databases">
        <title>De novo transcriptome assembly of four potential Pierce s Disease insect vectors from Arizona vineyards.</title>
        <authorList>
            <person name="Tassone E.E."/>
        </authorList>
    </citation>
    <scope>NUCLEOTIDE SEQUENCE</scope>
</reference>
<dbReference type="FunFam" id="4.10.400.10:FF:000001">
    <property type="entry name" value="Low-density lipoprotein receptor-related protein 1"/>
    <property type="match status" value="1"/>
</dbReference>
<comment type="caution">
    <text evidence="9">Lacks conserved residue(s) required for the propagation of feature annotation.</text>
</comment>
<feature type="non-terminal residue" evidence="10">
    <location>
        <position position="1"/>
    </location>
</feature>
<dbReference type="GO" id="GO:0012505">
    <property type="term" value="C:endomembrane system"/>
    <property type="evidence" value="ECO:0007669"/>
    <property type="project" value="UniProtKB-SubCell"/>
</dbReference>
<dbReference type="Gene3D" id="4.10.400.10">
    <property type="entry name" value="Low-density Lipoprotein Receptor"/>
    <property type="match status" value="2"/>
</dbReference>
<keyword evidence="4" id="KW-0677">Repeat</keyword>
<dbReference type="GO" id="GO:0016020">
    <property type="term" value="C:membrane"/>
    <property type="evidence" value="ECO:0007669"/>
    <property type="project" value="UniProtKB-SubCell"/>
</dbReference>
<dbReference type="GO" id="GO:0016192">
    <property type="term" value="P:vesicle-mediated transport"/>
    <property type="evidence" value="ECO:0007669"/>
    <property type="project" value="UniProtKB-ARBA"/>
</dbReference>
<sequence length="123" mass="13763">LCDNENDCSDNEDEDSDKVCGNRTMTKEEIVKCSLNEFQCLSGQCIPKELECDGDFDCGDQSDEKSCGHNDAVNHRKNQQCYDGEFECENKKCILDIWKCDGKNDCGDNSDENVKTCLVPAAD</sequence>
<feature type="disulfide bond" evidence="9">
    <location>
        <begin position="52"/>
        <end position="67"/>
    </location>
</feature>
<evidence type="ECO:0000256" key="4">
    <source>
        <dbReference type="ARBA" id="ARBA00022737"/>
    </source>
</evidence>
<gene>
    <name evidence="10" type="ORF">g.45288</name>
</gene>
<dbReference type="InterPro" id="IPR002172">
    <property type="entry name" value="LDrepeatLR_classA_rpt"/>
</dbReference>
<feature type="non-terminal residue" evidence="10">
    <location>
        <position position="123"/>
    </location>
</feature>